<feature type="compositionally biased region" description="Basic and acidic residues" evidence="1">
    <location>
        <begin position="48"/>
        <end position="71"/>
    </location>
</feature>
<evidence type="ECO:0000256" key="1">
    <source>
        <dbReference type="SAM" id="MobiDB-lite"/>
    </source>
</evidence>
<sequence>MPGTARPSRTGRPHREAATRLVAGVDRGGERAGAVAGGGGARGLQQRRAVEGREHGLDPRAADVDREHESGVRGGLHPPSVSSHGAAGQHGGRIRPVGEQIMAATP</sequence>
<organism evidence="2 3">
    <name type="scientific">Angustibacter aerolatus</name>
    <dbReference type="NCBI Taxonomy" id="1162965"/>
    <lineage>
        <taxon>Bacteria</taxon>
        <taxon>Bacillati</taxon>
        <taxon>Actinomycetota</taxon>
        <taxon>Actinomycetes</taxon>
        <taxon>Kineosporiales</taxon>
        <taxon>Kineosporiaceae</taxon>
    </lineage>
</organism>
<evidence type="ECO:0000313" key="2">
    <source>
        <dbReference type="EMBL" id="GMA86965.1"/>
    </source>
</evidence>
<dbReference type="EMBL" id="BSUZ01000001">
    <property type="protein sequence ID" value="GMA86965.1"/>
    <property type="molecule type" value="Genomic_DNA"/>
</dbReference>
<dbReference type="Proteomes" id="UP001157017">
    <property type="component" value="Unassembled WGS sequence"/>
</dbReference>
<protein>
    <submittedName>
        <fullName evidence="2">Uncharacterized protein</fullName>
    </submittedName>
</protein>
<feature type="region of interest" description="Disordered" evidence="1">
    <location>
        <begin position="1"/>
        <end position="106"/>
    </location>
</feature>
<reference evidence="3" key="1">
    <citation type="journal article" date="2019" name="Int. J. Syst. Evol. Microbiol.">
        <title>The Global Catalogue of Microorganisms (GCM) 10K type strain sequencing project: providing services to taxonomists for standard genome sequencing and annotation.</title>
        <authorList>
            <consortium name="The Broad Institute Genomics Platform"/>
            <consortium name="The Broad Institute Genome Sequencing Center for Infectious Disease"/>
            <person name="Wu L."/>
            <person name="Ma J."/>
        </authorList>
    </citation>
    <scope>NUCLEOTIDE SEQUENCE [LARGE SCALE GENOMIC DNA]</scope>
    <source>
        <strain evidence="3">NBRC 108730</strain>
    </source>
</reference>
<evidence type="ECO:0000313" key="3">
    <source>
        <dbReference type="Proteomes" id="UP001157017"/>
    </source>
</evidence>
<comment type="caution">
    <text evidence="2">The sequence shown here is derived from an EMBL/GenBank/DDBJ whole genome shotgun (WGS) entry which is preliminary data.</text>
</comment>
<proteinExistence type="predicted"/>
<gene>
    <name evidence="2" type="ORF">GCM10025868_22150</name>
</gene>
<accession>A0ABQ6JJH0</accession>
<keyword evidence="3" id="KW-1185">Reference proteome</keyword>
<name>A0ABQ6JJH0_9ACTN</name>